<feature type="domain" description="Transposase Tn5-like N-terminal" evidence="1">
    <location>
        <begin position="16"/>
        <end position="66"/>
    </location>
</feature>
<reference evidence="2 3" key="1">
    <citation type="submission" date="2019-08" db="EMBL/GenBank/DDBJ databases">
        <title>Paraburkholderia sp. DCY113.</title>
        <authorList>
            <person name="Kang J."/>
        </authorList>
    </citation>
    <scope>NUCLEOTIDE SEQUENCE [LARGE SCALE GENOMIC DNA]</scope>
    <source>
        <strain evidence="2 3">DCY113</strain>
    </source>
</reference>
<sequence>MVGKRQTDDRSRCDLEGQDSKFQDVRLLRRFVTVPALDQHGKTIPFACQDWASTNAAYRFPSSDRVSEHAILRGHFNATTRLRCYAEAVRGCRYSGIL</sequence>
<dbReference type="InterPro" id="IPR012337">
    <property type="entry name" value="RNaseH-like_sf"/>
</dbReference>
<comment type="caution">
    <text evidence="2">The sequence shown here is derived from an EMBL/GenBank/DDBJ whole genome shotgun (WGS) entry which is preliminary data.</text>
</comment>
<accession>A0A5B0GR87</accession>
<protein>
    <recommendedName>
        <fullName evidence="1">Transposase Tn5-like N-terminal domain-containing protein</fullName>
    </recommendedName>
</protein>
<dbReference type="SUPFAM" id="SSF53098">
    <property type="entry name" value="Ribonuclease H-like"/>
    <property type="match status" value="1"/>
</dbReference>
<dbReference type="EMBL" id="VTUZ01000023">
    <property type="protein sequence ID" value="KAA1005388.1"/>
    <property type="molecule type" value="Genomic_DNA"/>
</dbReference>
<name>A0A5B0GR87_9BURK</name>
<organism evidence="2 3">
    <name type="scientific">Paraburkholderia panacisoli</name>
    <dbReference type="NCBI Taxonomy" id="2603818"/>
    <lineage>
        <taxon>Bacteria</taxon>
        <taxon>Pseudomonadati</taxon>
        <taxon>Pseudomonadota</taxon>
        <taxon>Betaproteobacteria</taxon>
        <taxon>Burkholderiales</taxon>
        <taxon>Burkholderiaceae</taxon>
        <taxon>Paraburkholderia</taxon>
    </lineage>
</organism>
<dbReference type="Pfam" id="PF14706">
    <property type="entry name" value="Tnp_DNA_bind"/>
    <property type="match status" value="1"/>
</dbReference>
<keyword evidence="3" id="KW-1185">Reference proteome</keyword>
<evidence type="ECO:0000313" key="2">
    <source>
        <dbReference type="EMBL" id="KAA1005388.1"/>
    </source>
</evidence>
<dbReference type="Gene3D" id="1.10.246.40">
    <property type="entry name" value="Tn5 transposase, domain 1"/>
    <property type="match status" value="1"/>
</dbReference>
<dbReference type="InterPro" id="IPR038215">
    <property type="entry name" value="TN5-like_N_sf"/>
</dbReference>
<dbReference type="InterPro" id="IPR014735">
    <property type="entry name" value="Transposase_Tn5-like_N"/>
</dbReference>
<dbReference type="RefSeq" id="WP_149673333.1">
    <property type="nucleotide sequence ID" value="NZ_VTUZ01000023.1"/>
</dbReference>
<dbReference type="Proteomes" id="UP000325273">
    <property type="component" value="Unassembled WGS sequence"/>
</dbReference>
<gene>
    <name evidence="2" type="ORF">FVF58_29705</name>
</gene>
<dbReference type="AlphaFoldDB" id="A0A5B0GR87"/>
<evidence type="ECO:0000259" key="1">
    <source>
        <dbReference type="Pfam" id="PF14706"/>
    </source>
</evidence>
<proteinExistence type="predicted"/>
<evidence type="ECO:0000313" key="3">
    <source>
        <dbReference type="Proteomes" id="UP000325273"/>
    </source>
</evidence>